<sequence length="131" mass="13184">MAEEVSKSRSVFAAIVTSGVGAAAELVAGAELFGDEELVGAADVEALEAAAVLVSGAASVLVSTAAGAAESSPSSLPAPRKRKVTRAIMASSAIIATAITHPATAKLFFPFECRAMWCFPPKQTAVVSGSF</sequence>
<evidence type="ECO:0000313" key="2">
    <source>
        <dbReference type="Proteomes" id="UP000003020"/>
    </source>
</evidence>
<name>E2S0W7_9CORY</name>
<dbReference type="HOGENOM" id="CLU_1924060_0_0_11"/>
<protein>
    <submittedName>
        <fullName evidence="1">Uncharacterized protein</fullName>
    </submittedName>
</protein>
<keyword evidence="2" id="KW-1185">Reference proteome</keyword>
<dbReference type="AlphaFoldDB" id="E2S0W7"/>
<organism evidence="1 2">
    <name type="scientific">Corynebacterium pseudogenitalium ATCC 33035</name>
    <dbReference type="NCBI Taxonomy" id="525264"/>
    <lineage>
        <taxon>Bacteria</taxon>
        <taxon>Bacillati</taxon>
        <taxon>Actinomycetota</taxon>
        <taxon>Actinomycetes</taxon>
        <taxon>Mycobacteriales</taxon>
        <taxon>Corynebacteriaceae</taxon>
        <taxon>Corynebacterium</taxon>
    </lineage>
</organism>
<accession>E2S0W7</accession>
<comment type="caution">
    <text evidence="1">The sequence shown here is derived from an EMBL/GenBank/DDBJ whole genome shotgun (WGS) entry which is preliminary data.</text>
</comment>
<dbReference type="EMBL" id="ABYQ02000003">
    <property type="protein sequence ID" value="EFQ81283.1"/>
    <property type="molecule type" value="Genomic_DNA"/>
</dbReference>
<gene>
    <name evidence="1" type="ORF">HMPREF0305_10169</name>
</gene>
<evidence type="ECO:0000313" key="1">
    <source>
        <dbReference type="EMBL" id="EFQ81283.1"/>
    </source>
</evidence>
<reference evidence="1 2" key="1">
    <citation type="submission" date="2010-08" db="EMBL/GenBank/DDBJ databases">
        <authorList>
            <person name="Muzny D."/>
            <person name="Qin X."/>
            <person name="Buhay C."/>
            <person name="Dugan-Rocha S."/>
            <person name="Ding Y."/>
            <person name="Chen G."/>
            <person name="Hawes A."/>
            <person name="Holder M."/>
            <person name="Jhangiani S."/>
            <person name="Johnson A."/>
            <person name="Khan Z."/>
            <person name="Li Z."/>
            <person name="Liu W."/>
            <person name="Liu X."/>
            <person name="Perez L."/>
            <person name="Shen H."/>
            <person name="Wang Q."/>
            <person name="Watt J."/>
            <person name="Xi L."/>
            <person name="Xin Y."/>
            <person name="Zhou J."/>
            <person name="Deng J."/>
            <person name="Jiang H."/>
            <person name="Liu Y."/>
            <person name="Qu J."/>
            <person name="Song X.-Z."/>
            <person name="Zhang L."/>
            <person name="Villasana D."/>
            <person name="Johnson A."/>
            <person name="Liu J."/>
            <person name="Liyanage D."/>
            <person name="Lorensuhewa L."/>
            <person name="Robinson T."/>
            <person name="Song A."/>
            <person name="Song B.-B."/>
            <person name="Dinh H."/>
            <person name="Thornton R."/>
            <person name="Coyle M."/>
            <person name="Francisco L."/>
            <person name="Jackson L."/>
            <person name="Javaid M."/>
            <person name="Korchina V."/>
            <person name="Kovar C."/>
            <person name="Mata R."/>
            <person name="Mathew T."/>
            <person name="Ngo R."/>
            <person name="Nguyen L."/>
            <person name="Nguyen N."/>
            <person name="Okwuonu G."/>
            <person name="Ongeri F."/>
            <person name="Pham C."/>
            <person name="Simmons D."/>
            <person name="Wilczek-Boney K."/>
            <person name="Hale W."/>
            <person name="Jakkamsetti A."/>
            <person name="Pham P."/>
            <person name="Ruth R."/>
            <person name="San Lucas F."/>
            <person name="Warren J."/>
            <person name="Zhang J."/>
            <person name="Zhao Z."/>
            <person name="Zhou C."/>
            <person name="Zhu D."/>
            <person name="Lee S."/>
            <person name="Bess C."/>
            <person name="Blankenburg K."/>
            <person name="Forbes L."/>
            <person name="Fu Q."/>
            <person name="Gubbala S."/>
            <person name="Hirani K."/>
            <person name="Jayaseelan J.C."/>
            <person name="Lara F."/>
            <person name="Munidasa M."/>
            <person name="Palculict T."/>
            <person name="Patil S."/>
            <person name="Pu L.-L."/>
            <person name="Saada N."/>
            <person name="Tang L."/>
            <person name="Weissenberger G."/>
            <person name="Zhu Y."/>
            <person name="Hemphill L."/>
            <person name="Shang Y."/>
            <person name="Youmans B."/>
            <person name="Ayvaz T."/>
            <person name="Ross M."/>
            <person name="Santibanez J."/>
            <person name="Aqrawi P."/>
            <person name="Gross S."/>
            <person name="Joshi V."/>
            <person name="Fowler G."/>
            <person name="Nazareth L."/>
            <person name="Reid J."/>
            <person name="Worley K."/>
            <person name="Petrosino J."/>
            <person name="Highlander S."/>
            <person name="Gibbs R."/>
        </authorList>
    </citation>
    <scope>NUCLEOTIDE SEQUENCE [LARGE SCALE GENOMIC DNA]</scope>
    <source>
        <strain evidence="1 2">ATCC 33035</strain>
    </source>
</reference>
<proteinExistence type="predicted"/>
<dbReference type="Proteomes" id="UP000003020">
    <property type="component" value="Unassembled WGS sequence"/>
</dbReference>